<feature type="region of interest" description="Disordered" evidence="1">
    <location>
        <begin position="106"/>
        <end position="126"/>
    </location>
</feature>
<protein>
    <submittedName>
        <fullName evidence="2">Uncharacterized protein MANES_17G083800</fullName>
    </submittedName>
</protein>
<sequence length="126" mass="14570">MQNPSQPPPPVLWRVLDTPFQHLKVHRVVGLSRYHASPEENYQHESYALRRRQAGGNVVGLEQCMHEPQEPRVPPRQKDLIAPSIMYQICHLKSTIPVSHGILPHYHQNSHSNCNKKDNQSQCSRR</sequence>
<reference evidence="2" key="1">
    <citation type="submission" date="2018-02" db="EMBL/GenBank/DDBJ databases">
        <title>Rhizophora mucronata_Transcriptome.</title>
        <authorList>
            <person name="Meera S.P."/>
            <person name="Sreeshan A."/>
            <person name="Augustine A."/>
        </authorList>
    </citation>
    <scope>NUCLEOTIDE SEQUENCE</scope>
    <source>
        <tissue evidence="2">Leaf</tissue>
    </source>
</reference>
<dbReference type="EMBL" id="GGEC01052877">
    <property type="protein sequence ID" value="MBX33361.1"/>
    <property type="molecule type" value="Transcribed_RNA"/>
</dbReference>
<proteinExistence type="predicted"/>
<evidence type="ECO:0000256" key="1">
    <source>
        <dbReference type="SAM" id="MobiDB-lite"/>
    </source>
</evidence>
<organism evidence="2">
    <name type="scientific">Rhizophora mucronata</name>
    <name type="common">Asiatic mangrove</name>
    <dbReference type="NCBI Taxonomy" id="61149"/>
    <lineage>
        <taxon>Eukaryota</taxon>
        <taxon>Viridiplantae</taxon>
        <taxon>Streptophyta</taxon>
        <taxon>Embryophyta</taxon>
        <taxon>Tracheophyta</taxon>
        <taxon>Spermatophyta</taxon>
        <taxon>Magnoliopsida</taxon>
        <taxon>eudicotyledons</taxon>
        <taxon>Gunneridae</taxon>
        <taxon>Pentapetalae</taxon>
        <taxon>rosids</taxon>
        <taxon>fabids</taxon>
        <taxon>Malpighiales</taxon>
        <taxon>Rhizophoraceae</taxon>
        <taxon>Rhizophora</taxon>
    </lineage>
</organism>
<evidence type="ECO:0000313" key="2">
    <source>
        <dbReference type="EMBL" id="MBX33361.1"/>
    </source>
</evidence>
<dbReference type="AlphaFoldDB" id="A0A2P2MT42"/>
<accession>A0A2P2MT42</accession>
<name>A0A2P2MT42_RHIMU</name>